<dbReference type="SUPFAM" id="SSF52833">
    <property type="entry name" value="Thioredoxin-like"/>
    <property type="match status" value="1"/>
</dbReference>
<dbReference type="STRING" id="1513896.SAMN05660841_03976"/>
<gene>
    <name evidence="3" type="ORF">SAMN05660841_03976</name>
</gene>
<protein>
    <submittedName>
        <fullName evidence="3">Thioredoxin-like</fullName>
    </submittedName>
</protein>
<evidence type="ECO:0000259" key="2">
    <source>
        <dbReference type="Pfam" id="PF13098"/>
    </source>
</evidence>
<proteinExistence type="predicted"/>
<sequence>MRTRNKLIIAFSIFLTLFTSSISAQNRKVNLKENLPFSEVLQMAKTENKLIFLDFGSITCKPCLYIKQKVLTLDSVADFINARFVSVDYNTGEEKKRLQNVYHVVGEPVLLILDQEGKLMHRMYGKMEGDELMARFRRGIDPKKNSIAMDARYESGDRSTDFILDYMEVLHNAGEVQKMNHISKDFLAGPLENLKKPEVFPIFFKYVEDPASREMLYIMDHRAEFAKLFGEGKIEGKINKLYGMSSIKYLYGHSNPLEDSTYTTILAYLTKSDHPKASEWLCYLVPAQYKFKEWSKMGDEINAIYRYNILKGRAGASFKDMMITQYQMYCSDPKALPQAIQWCKDLQIGADQKTVDQYNKTIEAIKEKIKKGPAIEDTLDWQ</sequence>
<dbReference type="RefSeq" id="WP_176141140.1">
    <property type="nucleotide sequence ID" value="NZ_FUZF01000024.1"/>
</dbReference>
<evidence type="ECO:0000256" key="1">
    <source>
        <dbReference type="SAM" id="SignalP"/>
    </source>
</evidence>
<dbReference type="AlphaFoldDB" id="A0A1T5GDV1"/>
<name>A0A1T5GDV1_9SPHI</name>
<reference evidence="4" key="1">
    <citation type="submission" date="2017-02" db="EMBL/GenBank/DDBJ databases">
        <authorList>
            <person name="Varghese N."/>
            <person name="Submissions S."/>
        </authorList>
    </citation>
    <scope>NUCLEOTIDE SEQUENCE [LARGE SCALE GENOMIC DNA]</scope>
    <source>
        <strain evidence="4">DSM 24091</strain>
    </source>
</reference>
<evidence type="ECO:0000313" key="4">
    <source>
        <dbReference type="Proteomes" id="UP000190150"/>
    </source>
</evidence>
<keyword evidence="1" id="KW-0732">Signal</keyword>
<evidence type="ECO:0000313" key="3">
    <source>
        <dbReference type="EMBL" id="SKC06598.1"/>
    </source>
</evidence>
<keyword evidence="4" id="KW-1185">Reference proteome</keyword>
<organism evidence="3 4">
    <name type="scientific">Sphingobacterium nematocida</name>
    <dbReference type="NCBI Taxonomy" id="1513896"/>
    <lineage>
        <taxon>Bacteria</taxon>
        <taxon>Pseudomonadati</taxon>
        <taxon>Bacteroidota</taxon>
        <taxon>Sphingobacteriia</taxon>
        <taxon>Sphingobacteriales</taxon>
        <taxon>Sphingobacteriaceae</taxon>
        <taxon>Sphingobacterium</taxon>
    </lineage>
</organism>
<feature type="signal peptide" evidence="1">
    <location>
        <begin position="1"/>
        <end position="24"/>
    </location>
</feature>
<feature type="chain" id="PRO_5012798194" evidence="1">
    <location>
        <begin position="25"/>
        <end position="382"/>
    </location>
</feature>
<feature type="domain" description="Thioredoxin-like fold" evidence="2">
    <location>
        <begin position="44"/>
        <end position="133"/>
    </location>
</feature>
<dbReference type="Pfam" id="PF13098">
    <property type="entry name" value="Thioredoxin_2"/>
    <property type="match status" value="1"/>
</dbReference>
<dbReference type="EMBL" id="FUZF01000024">
    <property type="protein sequence ID" value="SKC06598.1"/>
    <property type="molecule type" value="Genomic_DNA"/>
</dbReference>
<dbReference type="InterPro" id="IPR036249">
    <property type="entry name" value="Thioredoxin-like_sf"/>
</dbReference>
<dbReference type="InterPro" id="IPR012336">
    <property type="entry name" value="Thioredoxin-like_fold"/>
</dbReference>
<dbReference type="Gene3D" id="3.40.30.10">
    <property type="entry name" value="Glutaredoxin"/>
    <property type="match status" value="1"/>
</dbReference>
<accession>A0A1T5GDV1</accession>
<dbReference type="Proteomes" id="UP000190150">
    <property type="component" value="Unassembled WGS sequence"/>
</dbReference>